<evidence type="ECO:0000313" key="2">
    <source>
        <dbReference type="Proteomes" id="UP001165101"/>
    </source>
</evidence>
<proteinExistence type="predicted"/>
<gene>
    <name evidence="1" type="ORF">Cboi01_000306300</name>
</gene>
<sequence length="897" mass="103437">MFLLLQAEVLTDNATKATWGTSYGAVLRQLSINFDTFSKPELDPSEKLGTWDKICNNLHGRLCLKWINDGELRINFKASNDPYQVLGHAGGYSLIFNKDVSFHVHDPEYPKDFIVANSKKVSWCVPNHLAEPLPVWISDKPIFLPKKLLNGGRGVDLEYSHDRYPMLSSSMYGYYLEDELYLKSHVEIESPIVKRSSKDYCTKVNVKLQGNIQLKVFFEFERKLPNGTRSSEFIPHYKVKLKVPDFVEDIKTYDAYEGFRSHYIHMGFAFNSFPADSDNEKDFINSLHTTYQSWTHFFSWWKMFGNGLSLPIRNGKLFDRNLESVSFGAHLFTIKFNFNIQPLWLFHGYRLDISDDEESDARCIGLKAKVEKLDMRLYMRKELKLKQNITLGETSSIQKMVMYLGSIDFNNIDIRAIEALFSFKHDNVKGRIYSVFDDDKRWFDNDDYEEISFASVKDLPGTAKALPLLFAPNLTYSRCTDHQFSKGYTDIKTGKKFKLFDEEKAHQSILEYIYEHVDSNRKDKEFEFHNLFVIHKMLLKWNCEVRDILFKFFFEFQLRKSIGGVCRIGMMNFLNDSVRKVQGSNDSGLDDIIEEEGGNEGGDNFGKCSGNQKCKSSETKLRDFESDLRRISSYVEEQARSLFVSNDFLIKLVFPQIQLSLDNTTSYCVLVKTPLIDMSIVSIKERSRIDLQQKQKLKNKNRIEADHGEKYNDPKVISNVKSDNESITSDTTVSSELASGKPHRDSKDSENNSLTSDDKDGSNDSMDSLEAQTFETRFGALFKEADMFVLYKDDISASMKENDIVKYGTSDVWPPFFKSETFDAQLQKLRVLSKTSIGLEFDTVANMGSVNSDEDDPKSRNKIILEVPKVEVFMDSQQYYAFYSLANCLRELLNLDN</sequence>
<comment type="caution">
    <text evidence="1">The sequence shown here is derived from an EMBL/GenBank/DDBJ whole genome shotgun (WGS) entry which is preliminary data.</text>
</comment>
<protein>
    <submittedName>
        <fullName evidence="1">Unnamed protein product</fullName>
    </submittedName>
</protein>
<organism evidence="1 2">
    <name type="scientific">Candida boidinii</name>
    <name type="common">Yeast</name>
    <dbReference type="NCBI Taxonomy" id="5477"/>
    <lineage>
        <taxon>Eukaryota</taxon>
        <taxon>Fungi</taxon>
        <taxon>Dikarya</taxon>
        <taxon>Ascomycota</taxon>
        <taxon>Saccharomycotina</taxon>
        <taxon>Pichiomycetes</taxon>
        <taxon>Pichiales</taxon>
        <taxon>Pichiaceae</taxon>
        <taxon>Ogataea</taxon>
        <taxon>Ogataea/Candida clade</taxon>
    </lineage>
</organism>
<reference evidence="1" key="1">
    <citation type="submission" date="2023-04" db="EMBL/GenBank/DDBJ databases">
        <title>Candida boidinii NBRC 1967.</title>
        <authorList>
            <person name="Ichikawa N."/>
            <person name="Sato H."/>
            <person name="Tonouchi N."/>
        </authorList>
    </citation>
    <scope>NUCLEOTIDE SEQUENCE</scope>
    <source>
        <strain evidence="1">NBRC 1967</strain>
    </source>
</reference>
<dbReference type="Proteomes" id="UP001165101">
    <property type="component" value="Unassembled WGS sequence"/>
</dbReference>
<evidence type="ECO:0000313" key="1">
    <source>
        <dbReference type="EMBL" id="GME93243.1"/>
    </source>
</evidence>
<keyword evidence="2" id="KW-1185">Reference proteome</keyword>
<name>A0ACB5TQH9_CANBO</name>
<accession>A0ACB5TQH9</accession>
<dbReference type="EMBL" id="BSXV01001564">
    <property type="protein sequence ID" value="GME93243.1"/>
    <property type="molecule type" value="Genomic_DNA"/>
</dbReference>